<dbReference type="HOGENOM" id="CLU_2701682_0_0_10"/>
<sequence length="73" mass="7849">MVKKKKYVNPSVGVYKVDMSEGMMLRGSDIEGSVNMPTDAGELGATTTTNASTTRAVTPFFEMDTYTTSESGK</sequence>
<evidence type="ECO:0000313" key="2">
    <source>
        <dbReference type="Proteomes" id="UP000002786"/>
    </source>
</evidence>
<dbReference type="GeneID" id="78531423"/>
<dbReference type="EMBL" id="JH660660">
    <property type="protein sequence ID" value="EIM33168.1"/>
    <property type="molecule type" value="Genomic_DNA"/>
</dbReference>
<gene>
    <name evidence="1" type="ORF">PrebiDRAFT_1463</name>
</gene>
<organism evidence="1 2">
    <name type="scientific">Prevotella bivia DSM 20514</name>
    <dbReference type="NCBI Taxonomy" id="868129"/>
    <lineage>
        <taxon>Bacteria</taxon>
        <taxon>Pseudomonadati</taxon>
        <taxon>Bacteroidota</taxon>
        <taxon>Bacteroidia</taxon>
        <taxon>Bacteroidales</taxon>
        <taxon>Prevotellaceae</taxon>
        <taxon>Prevotella</taxon>
    </lineage>
</organism>
<dbReference type="RefSeq" id="WP_004339787.1">
    <property type="nucleotide sequence ID" value="NZ_JH660660.1"/>
</dbReference>
<name>I4ZAC6_9BACT</name>
<dbReference type="AlphaFoldDB" id="I4ZAC6"/>
<reference evidence="1 2" key="1">
    <citation type="submission" date="2012-02" db="EMBL/GenBank/DDBJ databases">
        <title>Improved High-Quality Draft genome of Prevotella bivia DSM 20514.</title>
        <authorList>
            <consortium name="US DOE Joint Genome Institute (JGI-PGF)"/>
            <person name="Lucas S."/>
            <person name="Copeland A."/>
            <person name="Lapidus A."/>
            <person name="Bruce D."/>
            <person name="Goodwin L."/>
            <person name="Pitluck S."/>
            <person name="Peters L."/>
            <person name="Mikhailova N."/>
            <person name="Munk A.C.C."/>
            <person name="Kyrpides N."/>
            <person name="Mavromatis K."/>
            <person name="Detter J.C."/>
            <person name="Han C."/>
            <person name="Land M."/>
            <person name="Hauser L."/>
            <person name="Markowitz V."/>
            <person name="Cheng J.-F."/>
            <person name="Hugenholtz P."/>
            <person name="Woyke T."/>
            <person name="Wu D."/>
            <person name="Gronow S."/>
            <person name="Wellnitz S."/>
            <person name="Brambilla E."/>
            <person name="Klenk H.-P."/>
            <person name="Eisen J.A."/>
        </authorList>
    </citation>
    <scope>NUCLEOTIDE SEQUENCE [LARGE SCALE GENOMIC DNA]</scope>
    <source>
        <strain evidence="1 2">DSM 20514</strain>
    </source>
</reference>
<accession>I4ZAC6</accession>
<protein>
    <submittedName>
        <fullName evidence="1">Uncharacterized protein</fullName>
    </submittedName>
</protein>
<dbReference type="Proteomes" id="UP000002786">
    <property type="component" value="Unassembled WGS sequence"/>
</dbReference>
<keyword evidence="2" id="KW-1185">Reference proteome</keyword>
<evidence type="ECO:0000313" key="1">
    <source>
        <dbReference type="EMBL" id="EIM33168.1"/>
    </source>
</evidence>
<proteinExistence type="predicted"/>